<reference evidence="1" key="2">
    <citation type="submission" date="2014-09" db="EMBL/GenBank/DDBJ databases">
        <title>Criblamydia sequanensis harbors a mega-plasmid encoding arsenite resistance.</title>
        <authorList>
            <person name="Bertelli C."/>
            <person name="Goesmann A."/>
            <person name="Greub G."/>
        </authorList>
    </citation>
    <scope>NUCLEOTIDE SEQUENCE [LARGE SCALE GENOMIC DNA]</scope>
    <source>
        <strain evidence="1">CRIB-18</strain>
    </source>
</reference>
<comment type="caution">
    <text evidence="1">The sequence shown here is derived from an EMBL/GenBank/DDBJ whole genome shotgun (WGS) entry which is preliminary data.</text>
</comment>
<dbReference type="Proteomes" id="UP000031552">
    <property type="component" value="Unassembled WGS sequence"/>
</dbReference>
<organism evidence="1 2">
    <name type="scientific">Candidatus Criblamydia sequanensis CRIB-18</name>
    <dbReference type="NCBI Taxonomy" id="1437425"/>
    <lineage>
        <taxon>Bacteria</taxon>
        <taxon>Pseudomonadati</taxon>
        <taxon>Chlamydiota</taxon>
        <taxon>Chlamydiia</taxon>
        <taxon>Parachlamydiales</taxon>
        <taxon>Candidatus Criblamydiaceae</taxon>
        <taxon>Candidatus Criblamydia</taxon>
    </lineage>
</organism>
<dbReference type="EMBL" id="CCEJ010000007">
    <property type="protein sequence ID" value="CDR34258.1"/>
    <property type="molecule type" value="Genomic_DNA"/>
</dbReference>
<dbReference type="eggNOG" id="COG1887">
    <property type="taxonomic scope" value="Bacteria"/>
</dbReference>
<dbReference type="OrthoDB" id="9807097at2"/>
<dbReference type="STRING" id="1437425.CSEC_1444"/>
<gene>
    <name evidence="1" type="ORF">CSEC_1444</name>
</gene>
<dbReference type="GO" id="GO:0047355">
    <property type="term" value="F:CDP-glycerol glycerophosphotransferase activity"/>
    <property type="evidence" value="ECO:0007669"/>
    <property type="project" value="InterPro"/>
</dbReference>
<evidence type="ECO:0000313" key="2">
    <source>
        <dbReference type="Proteomes" id="UP000031552"/>
    </source>
</evidence>
<dbReference type="InterPro" id="IPR043148">
    <property type="entry name" value="TagF_C"/>
</dbReference>
<evidence type="ECO:0008006" key="3">
    <source>
        <dbReference type="Google" id="ProtNLM"/>
    </source>
</evidence>
<dbReference type="SUPFAM" id="SSF53756">
    <property type="entry name" value="UDP-Glycosyltransferase/glycogen phosphorylase"/>
    <property type="match status" value="1"/>
</dbReference>
<protein>
    <recommendedName>
        <fullName evidence="3">CDP-glycerol:poly(Glycerophosphate) glycerophosphotransferase</fullName>
    </recommendedName>
</protein>
<dbReference type="RefSeq" id="WP_041017810.1">
    <property type="nucleotide sequence ID" value="NZ_CCEJ010000007.1"/>
</dbReference>
<keyword evidence="2" id="KW-1185">Reference proteome</keyword>
<evidence type="ECO:0000313" key="1">
    <source>
        <dbReference type="EMBL" id="CDR34258.1"/>
    </source>
</evidence>
<sequence>MSSLKAVAINQSSHLHYNDHLVPIADVMGIPLLLIEDDSYDITKKFYPDALLEKIPFADFTPETLIQNYDVLFMSDLWDREVFHAKFDFLESKYKKTMRNVHVPHGFSDKGFYLRKAANEDITLVYGQNMMDLFKAENVLQNLNQYVIVGNYRYTYYKKHQEFFNSLVLKEVIHRFPKKQKVILYAPTWLDLEESTTFFDAYDQVIGKLPESFNLIVKLHPQLELDDTALYYQIIGKYKNKPNIQFLTDFPLVYPLLYYTDVYLGDMSSIGYDFLIFDRPMFFLNKFERNPKTDRRLLLANAGVSLSPKDYENLYPMIEANLEKESDSLKAIRKELYNYTFGEEKPFSQIKEEIWAACKTTNAS</sequence>
<dbReference type="AlphaFoldDB" id="A0A090D2E5"/>
<dbReference type="GO" id="GO:0016020">
    <property type="term" value="C:membrane"/>
    <property type="evidence" value="ECO:0007669"/>
    <property type="project" value="InterPro"/>
</dbReference>
<proteinExistence type="predicted"/>
<name>A0A090D2E5_9BACT</name>
<dbReference type="InterPro" id="IPR007554">
    <property type="entry name" value="Glycerophosphate_synth"/>
</dbReference>
<accession>A0A090D2E5</accession>
<dbReference type="Pfam" id="PF04464">
    <property type="entry name" value="Glyphos_transf"/>
    <property type="match status" value="1"/>
</dbReference>
<reference evidence="1" key="1">
    <citation type="submission" date="2013-12" db="EMBL/GenBank/DDBJ databases">
        <authorList>
            <person name="Linke B."/>
        </authorList>
    </citation>
    <scope>NUCLEOTIDE SEQUENCE [LARGE SCALE GENOMIC DNA]</scope>
    <source>
        <strain evidence="1">CRIB-18</strain>
    </source>
</reference>
<dbReference type="Gene3D" id="3.40.50.12580">
    <property type="match status" value="1"/>
</dbReference>